<sequence>MNIGNGESTTVDDAQHVYVLLNDFVREYKSLYTIRHCSSNVHTMQHAHLSLKSAGPFYLYSTFFFENVNRVLKSLAHGTIDHNKQLISHLESFRVALIHYESSSYPNILANYCNELIGEKKQRKSTSHFHLTRTVKSYEQYNKFFSGIPNLNYVDYYDSVIYNNLHYETHSMHRKTTDDSCVMFKQMNSEQLYLGFIAAIITVNQDKQAFYFLINNITIRDLFRIKYLDNNGTKHQKIVNNAWNCEINKDLLMLIRPQDVEQKLVHRLISTRQVHVFRYPNLFQSS</sequence>
<evidence type="ECO:0000313" key="1">
    <source>
        <dbReference type="EMBL" id="CAF1286620.1"/>
    </source>
</evidence>
<protein>
    <submittedName>
        <fullName evidence="1">Uncharacterized protein</fullName>
    </submittedName>
</protein>
<name>A0A815CPN2_9BILA</name>
<accession>A0A815CPN2</accession>
<dbReference type="Proteomes" id="UP000663829">
    <property type="component" value="Unassembled WGS sequence"/>
</dbReference>
<dbReference type="EMBL" id="CAJOBC010030515">
    <property type="protein sequence ID" value="CAF4087933.1"/>
    <property type="molecule type" value="Genomic_DNA"/>
</dbReference>
<keyword evidence="3" id="KW-1185">Reference proteome</keyword>
<evidence type="ECO:0000313" key="3">
    <source>
        <dbReference type="Proteomes" id="UP000663829"/>
    </source>
</evidence>
<comment type="caution">
    <text evidence="1">The sequence shown here is derived from an EMBL/GenBank/DDBJ whole genome shotgun (WGS) entry which is preliminary data.</text>
</comment>
<dbReference type="AlphaFoldDB" id="A0A815CPN2"/>
<organism evidence="1 3">
    <name type="scientific">Didymodactylos carnosus</name>
    <dbReference type="NCBI Taxonomy" id="1234261"/>
    <lineage>
        <taxon>Eukaryota</taxon>
        <taxon>Metazoa</taxon>
        <taxon>Spiralia</taxon>
        <taxon>Gnathifera</taxon>
        <taxon>Rotifera</taxon>
        <taxon>Eurotatoria</taxon>
        <taxon>Bdelloidea</taxon>
        <taxon>Philodinida</taxon>
        <taxon>Philodinidae</taxon>
        <taxon>Didymodactylos</taxon>
    </lineage>
</organism>
<evidence type="ECO:0000313" key="2">
    <source>
        <dbReference type="EMBL" id="CAF4087933.1"/>
    </source>
</evidence>
<proteinExistence type="predicted"/>
<gene>
    <name evidence="1" type="ORF">GPM918_LOCUS27819</name>
    <name evidence="2" type="ORF">SRO942_LOCUS28219</name>
</gene>
<reference evidence="1" key="1">
    <citation type="submission" date="2021-02" db="EMBL/GenBank/DDBJ databases">
        <authorList>
            <person name="Nowell W R."/>
        </authorList>
    </citation>
    <scope>NUCLEOTIDE SEQUENCE</scope>
</reference>
<dbReference type="EMBL" id="CAJNOQ010011854">
    <property type="protein sequence ID" value="CAF1286620.1"/>
    <property type="molecule type" value="Genomic_DNA"/>
</dbReference>
<dbReference type="Proteomes" id="UP000681722">
    <property type="component" value="Unassembled WGS sequence"/>
</dbReference>
<dbReference type="OrthoDB" id="10031580at2759"/>